<dbReference type="KEGG" id="tmn:UCRPA7_745"/>
<feature type="compositionally biased region" description="Basic and acidic residues" evidence="9">
    <location>
        <begin position="67"/>
        <end position="78"/>
    </location>
</feature>
<organism evidence="12 13">
    <name type="scientific">Phaeoacremonium minimum (strain UCR-PA7)</name>
    <name type="common">Esca disease fungus</name>
    <name type="synonym">Togninia minima</name>
    <dbReference type="NCBI Taxonomy" id="1286976"/>
    <lineage>
        <taxon>Eukaryota</taxon>
        <taxon>Fungi</taxon>
        <taxon>Dikarya</taxon>
        <taxon>Ascomycota</taxon>
        <taxon>Pezizomycotina</taxon>
        <taxon>Sordariomycetes</taxon>
        <taxon>Sordariomycetidae</taxon>
        <taxon>Togniniales</taxon>
        <taxon>Togniniaceae</taxon>
        <taxon>Phaeoacremonium</taxon>
    </lineage>
</organism>
<reference evidence="13" key="1">
    <citation type="journal article" date="2013" name="Genome Announc.">
        <title>Draft genome sequence of the ascomycete Phaeoacremonium aleophilum strain UCR-PA7, a causal agent of the esca disease complex in grapevines.</title>
        <authorList>
            <person name="Blanco-Ulate B."/>
            <person name="Rolshausen P."/>
            <person name="Cantu D."/>
        </authorList>
    </citation>
    <scope>NUCLEOTIDE SEQUENCE [LARGE SCALE GENOMIC DNA]</scope>
    <source>
        <strain evidence="13">UCR-PA7</strain>
    </source>
</reference>
<keyword evidence="3" id="KW-0235">DNA replication</keyword>
<evidence type="ECO:0000313" key="12">
    <source>
        <dbReference type="EMBL" id="EOO03722.1"/>
    </source>
</evidence>
<dbReference type="Gene3D" id="2.40.50.140">
    <property type="entry name" value="Nucleic acid-binding proteins"/>
    <property type="match status" value="1"/>
</dbReference>
<dbReference type="Pfam" id="PF09329">
    <property type="entry name" value="zf-primase"/>
    <property type="match status" value="1"/>
</dbReference>
<feature type="region of interest" description="Disordered" evidence="9">
    <location>
        <begin position="319"/>
        <end position="338"/>
    </location>
</feature>
<feature type="compositionally biased region" description="Low complexity" evidence="9">
    <location>
        <begin position="587"/>
        <end position="606"/>
    </location>
</feature>
<feature type="region of interest" description="Disordered" evidence="9">
    <location>
        <begin position="30"/>
        <end position="110"/>
    </location>
</feature>
<evidence type="ECO:0000256" key="2">
    <source>
        <dbReference type="ARBA" id="ARBA00009679"/>
    </source>
</evidence>
<keyword evidence="6" id="KW-0862">Zinc</keyword>
<feature type="region of interest" description="Disordered" evidence="9">
    <location>
        <begin position="678"/>
        <end position="728"/>
    </location>
</feature>
<dbReference type="EMBL" id="KB932813">
    <property type="protein sequence ID" value="EOO03722.1"/>
    <property type="molecule type" value="Genomic_DNA"/>
</dbReference>
<evidence type="ECO:0000256" key="4">
    <source>
        <dbReference type="ARBA" id="ARBA00022723"/>
    </source>
</evidence>
<feature type="domain" description="Zinc finger Mcm10/DnaG-type" evidence="10">
    <location>
        <begin position="410"/>
        <end position="455"/>
    </location>
</feature>
<dbReference type="GO" id="GO:0006270">
    <property type="term" value="P:DNA replication initiation"/>
    <property type="evidence" value="ECO:0007669"/>
    <property type="project" value="InterPro"/>
</dbReference>
<feature type="compositionally biased region" description="Basic and acidic residues" evidence="9">
    <location>
        <begin position="167"/>
        <end position="178"/>
    </location>
</feature>
<evidence type="ECO:0000256" key="1">
    <source>
        <dbReference type="ARBA" id="ARBA00004123"/>
    </source>
</evidence>
<keyword evidence="4" id="KW-0479">Metal-binding</keyword>
<keyword evidence="5" id="KW-0863">Zinc-finger</keyword>
<feature type="compositionally biased region" description="Polar residues" evidence="9">
    <location>
        <begin position="38"/>
        <end position="57"/>
    </location>
</feature>
<dbReference type="PANTHER" id="PTHR13454">
    <property type="entry name" value="PROTEIN MCM10 HOMOLOG"/>
    <property type="match status" value="1"/>
</dbReference>
<dbReference type="PANTHER" id="PTHR13454:SF11">
    <property type="entry name" value="PROTEIN MCM10 HOMOLOG"/>
    <property type="match status" value="1"/>
</dbReference>
<dbReference type="InterPro" id="IPR055065">
    <property type="entry name" value="OB_MCM10"/>
</dbReference>
<name>R8BWK0_PHAM7</name>
<feature type="region of interest" description="Disordered" evidence="9">
    <location>
        <begin position="227"/>
        <end position="257"/>
    </location>
</feature>
<sequence>MEDAMDEDEDEETLQLKLQEIQARLKLKKLQAAKAQKNGLSNGENDIPTPTSATTSRVGVRAQSRLAQERAEKLERPKSQAAIQVPASPVRKAQPPTNVQTSPSRVTLGIDKGWKANDVSLKRAASLRRTQDDNHNGGYLQRSKSAAGRTEAPARPLSFNERLASARTDEITKREKQERIQKLRSKAFDLGKEEMEQYKSKAVDIPDVTSHTQGYSRDEVLSNFQNSKGGYLRHSKTAPNLNSSSQPAGDEADAPSFEPYSGIHLSSRFLPHQVLTRAITGKKTYLLKDLLAKVKAPDFALPDDESDVVVFAIIASKSDPKAHKPGYDSSGNPKPQQDRGKYMVITLVDLAYEMDLFLFNTGFDRFWQLATGTVVAILNPNIMPPPPNRVDTGRFSLVINSDGDTILEVGVARDLGYCKSVKKDGQLCSAWVNARRTEHCEFHTNEAVSRMRRGRTELNMMDFGAGGKGQEGRDYRRSAAYKYKPSERKKADQPGKWDRETQSRLFVSGGGGGGGPSAASLIDRDGGGLANLDTRERAEGLKRRLAAKEKERDIAKRLGELGRGAGRDYMRLEANDTSSKGQNGFGSSLSSSATLPSMTSGSSSTTVGNEPRDARSLGLLAPKGTQLDIRLSPVKRKRPASVASTSTNGTLGGGKGGFGWGTSLKDKLARMKEGEKLHRDGAGAGTGAGSGIPASSSGNSIATSLSSGTTATGRSSRGDRSPVRKKTRFVTEKGIREAGRESLGAELAVTGGNAAKTALQRRQVMLEDDDDDELVIVK</sequence>
<evidence type="ECO:0000259" key="11">
    <source>
        <dbReference type="Pfam" id="PF22379"/>
    </source>
</evidence>
<evidence type="ECO:0000259" key="10">
    <source>
        <dbReference type="Pfam" id="PF09329"/>
    </source>
</evidence>
<evidence type="ECO:0000256" key="7">
    <source>
        <dbReference type="ARBA" id="ARBA00023242"/>
    </source>
</evidence>
<dbReference type="eggNOG" id="KOG3056">
    <property type="taxonomic scope" value="Eukaryota"/>
</dbReference>
<dbReference type="GO" id="GO:0008270">
    <property type="term" value="F:zinc ion binding"/>
    <property type="evidence" value="ECO:0007669"/>
    <property type="project" value="UniProtKB-KW"/>
</dbReference>
<dbReference type="GO" id="GO:0043596">
    <property type="term" value="C:nuclear replication fork"/>
    <property type="evidence" value="ECO:0007669"/>
    <property type="project" value="TreeGrafter"/>
</dbReference>
<dbReference type="InterPro" id="IPR012340">
    <property type="entry name" value="NA-bd_OB-fold"/>
</dbReference>
<feature type="domain" description="MCM10 OB-fold" evidence="11">
    <location>
        <begin position="260"/>
        <end position="400"/>
    </location>
</feature>
<dbReference type="FunFam" id="2.40.50.140:FF:000174">
    <property type="entry name" value="DNA replication licensing factor mcm10"/>
    <property type="match status" value="1"/>
</dbReference>
<dbReference type="HOGENOM" id="CLU_011047_0_0_1"/>
<comment type="subcellular location">
    <subcellularLocation>
        <location evidence="1">Nucleus</location>
    </subcellularLocation>
</comment>
<feature type="compositionally biased region" description="Polar residues" evidence="9">
    <location>
        <begin position="95"/>
        <end position="105"/>
    </location>
</feature>
<evidence type="ECO:0000256" key="5">
    <source>
        <dbReference type="ARBA" id="ARBA00022771"/>
    </source>
</evidence>
<keyword evidence="13" id="KW-1185">Reference proteome</keyword>
<feature type="region of interest" description="Disordered" evidence="9">
    <location>
        <begin position="125"/>
        <end position="178"/>
    </location>
</feature>
<feature type="compositionally biased region" description="Polar residues" evidence="9">
    <location>
        <begin position="575"/>
        <end position="586"/>
    </location>
</feature>
<feature type="compositionally biased region" description="Polar residues" evidence="9">
    <location>
        <begin position="237"/>
        <end position="247"/>
    </location>
</feature>
<dbReference type="InterPro" id="IPR040184">
    <property type="entry name" value="Mcm10"/>
</dbReference>
<evidence type="ECO:0000313" key="13">
    <source>
        <dbReference type="Proteomes" id="UP000014074"/>
    </source>
</evidence>
<comment type="similarity">
    <text evidence="2">Belongs to the MCM10 family.</text>
</comment>
<dbReference type="InterPro" id="IPR015408">
    <property type="entry name" value="Znf_Mcm10/DnaG"/>
</dbReference>
<proteinExistence type="inferred from homology"/>
<feature type="region of interest" description="Disordered" evidence="9">
    <location>
        <begin position="574"/>
        <end position="659"/>
    </location>
</feature>
<dbReference type="OrthoDB" id="273123at2759"/>
<dbReference type="RefSeq" id="XP_007911529.1">
    <property type="nucleotide sequence ID" value="XM_007913338.1"/>
</dbReference>
<evidence type="ECO:0000256" key="8">
    <source>
        <dbReference type="SAM" id="Coils"/>
    </source>
</evidence>
<dbReference type="Pfam" id="PF22379">
    <property type="entry name" value="OB_MCM10"/>
    <property type="match status" value="1"/>
</dbReference>
<feature type="coiled-coil region" evidence="8">
    <location>
        <begin position="531"/>
        <end position="558"/>
    </location>
</feature>
<gene>
    <name evidence="12" type="ORF">UCRPA7_745</name>
</gene>
<feature type="compositionally biased region" description="Low complexity" evidence="9">
    <location>
        <begin position="691"/>
        <end position="715"/>
    </location>
</feature>
<evidence type="ECO:0000256" key="6">
    <source>
        <dbReference type="ARBA" id="ARBA00022833"/>
    </source>
</evidence>
<evidence type="ECO:0000256" key="3">
    <source>
        <dbReference type="ARBA" id="ARBA00022705"/>
    </source>
</evidence>
<accession>R8BWK0</accession>
<dbReference type="Proteomes" id="UP000014074">
    <property type="component" value="Unassembled WGS sequence"/>
</dbReference>
<keyword evidence="8" id="KW-0175">Coiled coil</keyword>
<evidence type="ECO:0000256" key="9">
    <source>
        <dbReference type="SAM" id="MobiDB-lite"/>
    </source>
</evidence>
<dbReference type="AlphaFoldDB" id="R8BWK0"/>
<dbReference type="GO" id="GO:0003688">
    <property type="term" value="F:DNA replication origin binding"/>
    <property type="evidence" value="ECO:0007669"/>
    <property type="project" value="TreeGrafter"/>
</dbReference>
<keyword evidence="7" id="KW-0539">Nucleus</keyword>
<dbReference type="GO" id="GO:0003697">
    <property type="term" value="F:single-stranded DNA binding"/>
    <property type="evidence" value="ECO:0007669"/>
    <property type="project" value="InterPro"/>
</dbReference>
<protein>
    <submittedName>
        <fullName evidence="12">Putative primase zinc finger protein</fullName>
    </submittedName>
</protein>
<dbReference type="GeneID" id="19328210"/>
<feature type="compositionally biased region" description="Gly residues" evidence="9">
    <location>
        <begin position="650"/>
        <end position="659"/>
    </location>
</feature>